<dbReference type="AlphaFoldDB" id="A0A657Q0B1"/>
<feature type="signal peptide" evidence="2">
    <location>
        <begin position="1"/>
        <end position="23"/>
    </location>
</feature>
<evidence type="ECO:0000313" key="5">
    <source>
        <dbReference type="EMBL" id="PUD97943.1"/>
    </source>
</evidence>
<dbReference type="Pfam" id="PF13511">
    <property type="entry name" value="DUF4124"/>
    <property type="match status" value="1"/>
</dbReference>
<gene>
    <name evidence="4" type="ORF">B0D84_00400</name>
    <name evidence="5" type="ORF">C3L24_13685</name>
</gene>
<dbReference type="EMBL" id="MUIE01000039">
    <property type="protein sequence ID" value="OQX37657.1"/>
    <property type="molecule type" value="Genomic_DNA"/>
</dbReference>
<comment type="caution">
    <text evidence="4">The sequence shown here is derived from an EMBL/GenBank/DDBJ whole genome shotgun (WGS) entry which is preliminary data.</text>
</comment>
<keyword evidence="2" id="KW-0732">Signal</keyword>
<accession>A0A657Q0B1</accession>
<name>A0A657Q0B1_9GAMM</name>
<feature type="compositionally biased region" description="Pro residues" evidence="1">
    <location>
        <begin position="54"/>
        <end position="65"/>
    </location>
</feature>
<feature type="region of interest" description="Disordered" evidence="1">
    <location>
        <begin position="122"/>
        <end position="151"/>
    </location>
</feature>
<reference evidence="4 6" key="1">
    <citation type="submission" date="2017-02" db="EMBL/GenBank/DDBJ databases">
        <title>Novel co-symbiosis in the unique lucinid bivalve Phacoides pectinatus.</title>
        <authorList>
            <person name="Lim S.J."/>
            <person name="Davis B.G."/>
            <person name="Gill D.E."/>
            <person name="Engel A.S."/>
            <person name="Anderson L.C."/>
            <person name="Campbell B.J."/>
        </authorList>
    </citation>
    <scope>NUCLEOTIDE SEQUENCE [LARGE SCALE GENOMIC DNA]</scope>
    <source>
        <strain evidence="4">LUC13016_P6</strain>
    </source>
</reference>
<feature type="domain" description="DUF4124" evidence="3">
    <location>
        <begin position="14"/>
        <end position="65"/>
    </location>
</feature>
<evidence type="ECO:0000313" key="6">
    <source>
        <dbReference type="Proteomes" id="UP000243361"/>
    </source>
</evidence>
<proteinExistence type="predicted"/>
<evidence type="ECO:0000313" key="4">
    <source>
        <dbReference type="EMBL" id="OQX37657.1"/>
    </source>
</evidence>
<keyword evidence="6" id="KW-1185">Reference proteome</keyword>
<dbReference type="Proteomes" id="UP000243361">
    <property type="component" value="Unassembled WGS sequence"/>
</dbReference>
<evidence type="ECO:0000256" key="2">
    <source>
        <dbReference type="SAM" id="SignalP"/>
    </source>
</evidence>
<evidence type="ECO:0000313" key="7">
    <source>
        <dbReference type="Proteomes" id="UP000250928"/>
    </source>
</evidence>
<dbReference type="EMBL" id="PQCO01000334">
    <property type="protein sequence ID" value="PUD97943.1"/>
    <property type="molecule type" value="Genomic_DNA"/>
</dbReference>
<sequence>MDMRLFSLLFLTVLLFGSVQALAKVYRWVDQDGNVVYSQVAPAQGEAEEVKVRPTPPASVPPAQPPAESDKDGVGAPGTPLDPEEAEAFDREQALIRKQNCEAARQNLSLFQRIGNRLVKGSDGTYKRYGDKEREEAIEHSKQQIKEYCTE</sequence>
<protein>
    <recommendedName>
        <fullName evidence="3">DUF4124 domain-containing protein</fullName>
    </recommendedName>
</protein>
<dbReference type="Proteomes" id="UP000250928">
    <property type="component" value="Unassembled WGS sequence"/>
</dbReference>
<organism evidence="4 6">
    <name type="scientific">Candidatus Sedimenticola endophacoides</name>
    <dbReference type="NCBI Taxonomy" id="2548426"/>
    <lineage>
        <taxon>Bacteria</taxon>
        <taxon>Pseudomonadati</taxon>
        <taxon>Pseudomonadota</taxon>
        <taxon>Gammaproteobacteria</taxon>
        <taxon>Chromatiales</taxon>
        <taxon>Sedimenticolaceae</taxon>
        <taxon>Sedimenticola</taxon>
    </lineage>
</organism>
<reference evidence="5 7" key="2">
    <citation type="submission" date="2018-01" db="EMBL/GenBank/DDBJ databases">
        <title>Novel co-symbiosis in the lucinid bivalve Phacoides pectinatus.</title>
        <authorList>
            <person name="Lim S.J."/>
            <person name="Davis B.G."/>
            <person name="Gill D.E."/>
            <person name="Engel A.S."/>
            <person name="Anderson L.C."/>
            <person name="Campbell B.J."/>
        </authorList>
    </citation>
    <scope>NUCLEOTIDE SEQUENCE [LARGE SCALE GENOMIC DNA]</scope>
    <source>
        <strain evidence="5">N3_P5</strain>
    </source>
</reference>
<dbReference type="InterPro" id="IPR025392">
    <property type="entry name" value="DUF4124"/>
</dbReference>
<feature type="region of interest" description="Disordered" evidence="1">
    <location>
        <begin position="45"/>
        <end position="88"/>
    </location>
</feature>
<evidence type="ECO:0000259" key="3">
    <source>
        <dbReference type="Pfam" id="PF13511"/>
    </source>
</evidence>
<evidence type="ECO:0000256" key="1">
    <source>
        <dbReference type="SAM" id="MobiDB-lite"/>
    </source>
</evidence>
<feature type="compositionally biased region" description="Basic and acidic residues" evidence="1">
    <location>
        <begin position="125"/>
        <end position="151"/>
    </location>
</feature>
<feature type="chain" id="PRO_5042724952" description="DUF4124 domain-containing protein" evidence="2">
    <location>
        <begin position="24"/>
        <end position="151"/>
    </location>
</feature>